<proteinExistence type="predicted"/>
<evidence type="ECO:0000313" key="4">
    <source>
        <dbReference type="EMBL" id="SSX28716.1"/>
    </source>
</evidence>
<keyword evidence="1 2" id="KW-0727">SH2 domain</keyword>
<dbReference type="GO" id="GO:0008286">
    <property type="term" value="P:insulin receptor signaling pathway"/>
    <property type="evidence" value="ECO:0007669"/>
    <property type="project" value="TreeGrafter"/>
</dbReference>
<dbReference type="PANTHER" id="PTHR10155">
    <property type="entry name" value="PHOSPHATIDYLINOSITOL 3-KINASE REGULATORY SUBUNIT"/>
    <property type="match status" value="1"/>
</dbReference>
<dbReference type="SMART" id="SM00252">
    <property type="entry name" value="SH2"/>
    <property type="match status" value="2"/>
</dbReference>
<dbReference type="PROSITE" id="PS50001">
    <property type="entry name" value="SH2"/>
    <property type="match status" value="2"/>
</dbReference>
<accession>A0A336MEW7</accession>
<dbReference type="AlphaFoldDB" id="A0A336MEW7"/>
<evidence type="ECO:0000256" key="2">
    <source>
        <dbReference type="PROSITE-ProRule" id="PRU00191"/>
    </source>
</evidence>
<organism evidence="4">
    <name type="scientific">Culicoides sonorensis</name>
    <name type="common">Biting midge</name>
    <dbReference type="NCBI Taxonomy" id="179676"/>
    <lineage>
        <taxon>Eukaryota</taxon>
        <taxon>Metazoa</taxon>
        <taxon>Ecdysozoa</taxon>
        <taxon>Arthropoda</taxon>
        <taxon>Hexapoda</taxon>
        <taxon>Insecta</taxon>
        <taxon>Pterygota</taxon>
        <taxon>Neoptera</taxon>
        <taxon>Endopterygota</taxon>
        <taxon>Diptera</taxon>
        <taxon>Nematocera</taxon>
        <taxon>Chironomoidea</taxon>
        <taxon>Ceratopogonidae</taxon>
        <taxon>Ceratopogoninae</taxon>
        <taxon>Culicoides</taxon>
        <taxon>Monoculicoides</taxon>
    </lineage>
</organism>
<dbReference type="FunFam" id="3.30.505.10:FF:000100">
    <property type="entry name" value="phosphatidylinositol 3-kinase regulatory subunit gamma"/>
    <property type="match status" value="1"/>
</dbReference>
<dbReference type="Pfam" id="PF00017">
    <property type="entry name" value="SH2"/>
    <property type="match status" value="2"/>
</dbReference>
<protein>
    <submittedName>
        <fullName evidence="4">CSON000377 protein</fullName>
    </submittedName>
</protein>
<gene>
    <name evidence="4" type="primary">CSON000377</name>
</gene>
<dbReference type="Gene3D" id="1.10.287.1490">
    <property type="match status" value="1"/>
</dbReference>
<feature type="domain" description="SH2" evidence="3">
    <location>
        <begin position="33"/>
        <end position="130"/>
    </location>
</feature>
<evidence type="ECO:0000256" key="1">
    <source>
        <dbReference type="ARBA" id="ARBA00022999"/>
    </source>
</evidence>
<dbReference type="EMBL" id="UFQT01001064">
    <property type="protein sequence ID" value="SSX28716.1"/>
    <property type="molecule type" value="Genomic_DNA"/>
</dbReference>
<dbReference type="FunFam" id="3.30.505.10:FF:000080">
    <property type="entry name" value="Pi3K21B, isoform C"/>
    <property type="match status" value="1"/>
</dbReference>
<dbReference type="GO" id="GO:0046935">
    <property type="term" value="F:1-phosphatidylinositol-3-kinase regulator activity"/>
    <property type="evidence" value="ECO:0007669"/>
    <property type="project" value="TreeGrafter"/>
</dbReference>
<dbReference type="GO" id="GO:0005942">
    <property type="term" value="C:phosphatidylinositol 3-kinase complex"/>
    <property type="evidence" value="ECO:0007669"/>
    <property type="project" value="TreeGrafter"/>
</dbReference>
<dbReference type="PANTHER" id="PTHR10155:SF10">
    <property type="entry name" value="PI3K21B, ISOFORM B"/>
    <property type="match status" value="1"/>
</dbReference>
<dbReference type="Pfam" id="PF16454">
    <property type="entry name" value="PI3K_P85_iSH2"/>
    <property type="match status" value="1"/>
</dbReference>
<dbReference type="PRINTS" id="PR00678">
    <property type="entry name" value="PI3KINASEP85"/>
</dbReference>
<evidence type="ECO:0000259" key="3">
    <source>
        <dbReference type="PROSITE" id="PS50001"/>
    </source>
</evidence>
<dbReference type="SUPFAM" id="SSF55550">
    <property type="entry name" value="SH2 domain"/>
    <property type="match status" value="2"/>
</dbReference>
<dbReference type="InterPro" id="IPR000980">
    <property type="entry name" value="SH2"/>
</dbReference>
<reference evidence="4" key="1">
    <citation type="submission" date="2018-07" db="EMBL/GenBank/DDBJ databases">
        <authorList>
            <person name="Quirk P.G."/>
            <person name="Krulwich T.A."/>
        </authorList>
    </citation>
    <scope>NUCLEOTIDE SEQUENCE</scope>
</reference>
<name>A0A336MEW7_CULSO</name>
<dbReference type="VEuPathDB" id="VectorBase:CSON000377"/>
<dbReference type="Gene3D" id="3.30.505.10">
    <property type="entry name" value="SH2 domain"/>
    <property type="match status" value="2"/>
</dbReference>
<dbReference type="InterPro" id="IPR036860">
    <property type="entry name" value="SH2_dom_sf"/>
</dbReference>
<feature type="domain" description="SH2" evidence="3">
    <location>
        <begin position="316"/>
        <end position="409"/>
    </location>
</feature>
<dbReference type="PRINTS" id="PR00401">
    <property type="entry name" value="SH2DOMAIN"/>
</dbReference>
<dbReference type="InterPro" id="IPR032498">
    <property type="entry name" value="PI3K_P85_iSH2"/>
</dbReference>
<dbReference type="GO" id="GO:0046854">
    <property type="term" value="P:phosphatidylinositol phosphate biosynthetic process"/>
    <property type="evidence" value="ECO:0007669"/>
    <property type="project" value="TreeGrafter"/>
</dbReference>
<sequence length="470" mass="54296">MAATAYGYIPAGESKTSTQNDTSSIKLLSECEWYFGNISREEARTKLRNARDGTFLVRDATSANGEYTLTLKKDGSERVIKIYNNNGRYAFTKGTGGLDFASVPDLINYYRSNSLKDYNTILDTTLLFPVSRYTDDDTLMNYNDIDKLVQKYLEVHKELIARDKELDNLHNEYKRIEHELDIKWTAFEAFHEAESLFEEQLSTQKRYQNEAQPHELDGLRDNLALLKSRLDQLVQCKNELHLSYEKQKALYLTLQRNIQSMQPVLNKLRKTEERYVAHLINRGIKEHQIKEITECGYKVWLNQESLELPHLDEKTWFLPNASRQEAEQLLCGMPTGTFLIRARSAGGYALSIICNAMTNHCIINQTDRGFGFAEPYNIYESLLALVKHYAKNSLEEHNDLLQTTLRYPVYCNYIVKIKEEIETQTISPDSSNSIQLLSSKGTAEARPIDKDILERKKENMVQLFQLIFST</sequence>